<protein>
    <submittedName>
        <fullName evidence="1">Uncharacterized protein</fullName>
    </submittedName>
</protein>
<evidence type="ECO:0000313" key="2">
    <source>
        <dbReference type="Proteomes" id="UP000472839"/>
    </source>
</evidence>
<dbReference type="RefSeq" id="WP_152279462.1">
    <property type="nucleotide sequence ID" value="NZ_WFKK01000001.1"/>
</dbReference>
<dbReference type="AlphaFoldDB" id="A0A6L4WWX6"/>
<evidence type="ECO:0000313" key="1">
    <source>
        <dbReference type="EMBL" id="KAB7891359.1"/>
    </source>
</evidence>
<gene>
    <name evidence="1" type="ORF">GBG19_00555</name>
</gene>
<sequence>MPSRKTLSPKRQEQWNQAIKELDNFIQEYGVKNITRKKAPQKVYNFFRHKKEDFRNGKLLKSQLLDLKKIGVVFTLEGYDKEKFKRYSNNSGEKIEGKKFNYLTVVEKTNKPSSSGSLFYLCKCDCGKETLALRCNLKSGKKKTCGTCDYSHRKYHLKDYIDKKFGMLLILNEKEEKIKSKVFWSARCECGNITKVSTSNLFSSKELVNVLNCGCLNKKHNKKVMQKAVRVQKELRDKGLYSTSVVNAKMKKRSTNKSGFIGVYITKELILSNGTIQKSFCKAKIAFKNIRTEIGKYEPTERGLLQGAIDRDIYIIEHNLPHTRNFTDKELIDNIRLSESSKSNEILNLVRKRLEEKIGS</sequence>
<proteinExistence type="predicted"/>
<dbReference type="EMBL" id="WFKK01000001">
    <property type="protein sequence ID" value="KAB7891359.1"/>
    <property type="molecule type" value="Genomic_DNA"/>
</dbReference>
<name>A0A6L4WWX6_9BACT</name>
<accession>A0A6L4WWX6</accession>
<comment type="caution">
    <text evidence="1">The sequence shown here is derived from an EMBL/GenBank/DDBJ whole genome shotgun (WGS) entry which is preliminary data.</text>
</comment>
<dbReference type="Proteomes" id="UP000472839">
    <property type="component" value="Unassembled WGS sequence"/>
</dbReference>
<organism evidence="1 2">
    <name type="scientific">Poseidonibacter ostreae</name>
    <dbReference type="NCBI Taxonomy" id="2654171"/>
    <lineage>
        <taxon>Bacteria</taxon>
        <taxon>Pseudomonadati</taxon>
        <taxon>Campylobacterota</taxon>
        <taxon>Epsilonproteobacteria</taxon>
        <taxon>Campylobacterales</taxon>
        <taxon>Arcobacteraceae</taxon>
        <taxon>Poseidonibacter</taxon>
    </lineage>
</organism>
<reference evidence="1 2" key="1">
    <citation type="submission" date="2019-10" db="EMBL/GenBank/DDBJ databases">
        <title>Poseidonibacter ostreae sp. nov., isolated from the gut of the Ostrea denselamellosa.</title>
        <authorList>
            <person name="Choi A."/>
        </authorList>
    </citation>
    <scope>NUCLEOTIDE SEQUENCE [LARGE SCALE GENOMIC DNA]</scope>
    <source>
        <strain evidence="1 2">SJOD-M-33</strain>
    </source>
</reference>